<keyword evidence="1" id="KW-1133">Transmembrane helix</keyword>
<reference evidence="2 3" key="1">
    <citation type="submission" date="2019-02" db="EMBL/GenBank/DDBJ databases">
        <title>Hansschlegelia quercus sp. nov., a novel methylotrophic bacterium from buds of oak (Quercus robur L.).</title>
        <authorList>
            <person name="Agafonova N.V."/>
            <person name="Kaparullina E.N."/>
            <person name="Grouzdev D.S."/>
            <person name="Doronina N.V."/>
        </authorList>
    </citation>
    <scope>NUCLEOTIDE SEQUENCE [LARGE SCALE GENOMIC DNA]</scope>
    <source>
        <strain evidence="2 3">Dub</strain>
    </source>
</reference>
<feature type="transmembrane region" description="Helical" evidence="1">
    <location>
        <begin position="19"/>
        <end position="37"/>
    </location>
</feature>
<keyword evidence="1" id="KW-0472">Membrane</keyword>
<keyword evidence="1" id="KW-0812">Transmembrane</keyword>
<dbReference type="AlphaFoldDB" id="A0A4Q9GSD2"/>
<dbReference type="Proteomes" id="UP000291613">
    <property type="component" value="Unassembled WGS sequence"/>
</dbReference>
<dbReference type="OrthoDB" id="1445569at2"/>
<keyword evidence="3" id="KW-1185">Reference proteome</keyword>
<protein>
    <submittedName>
        <fullName evidence="2">TIGR02588 family protein</fullName>
    </submittedName>
</protein>
<dbReference type="EMBL" id="SIUB01000001">
    <property type="protein sequence ID" value="TBN54707.1"/>
    <property type="molecule type" value="Genomic_DNA"/>
</dbReference>
<evidence type="ECO:0000313" key="3">
    <source>
        <dbReference type="Proteomes" id="UP000291613"/>
    </source>
</evidence>
<proteinExistence type="predicted"/>
<sequence>MNDKATTPKGDRAVGRLEWAVGIAGALATLAVLGVLVREAVTYQEGAPVLISTVTGVTPTPAGYVVQFQTENRSPSTVAEVVVDARLKQGDRVLEQASVTLDYVARKSSRDAGVILRADPASGTLELSASSFRAP</sequence>
<evidence type="ECO:0000256" key="1">
    <source>
        <dbReference type="SAM" id="Phobius"/>
    </source>
</evidence>
<accession>A0A4Q9GSD2</accession>
<comment type="caution">
    <text evidence="2">The sequence shown here is derived from an EMBL/GenBank/DDBJ whole genome shotgun (WGS) entry which is preliminary data.</text>
</comment>
<dbReference type="RefSeq" id="WP_131000959.1">
    <property type="nucleotide sequence ID" value="NZ_JBHSZR010000002.1"/>
</dbReference>
<gene>
    <name evidence="2" type="ORF">EYR15_00615</name>
</gene>
<evidence type="ECO:0000313" key="2">
    <source>
        <dbReference type="EMBL" id="TBN54707.1"/>
    </source>
</evidence>
<organism evidence="2 3">
    <name type="scientific">Hansschlegelia quercus</name>
    <dbReference type="NCBI Taxonomy" id="2528245"/>
    <lineage>
        <taxon>Bacteria</taxon>
        <taxon>Pseudomonadati</taxon>
        <taxon>Pseudomonadota</taxon>
        <taxon>Alphaproteobacteria</taxon>
        <taxon>Hyphomicrobiales</taxon>
        <taxon>Methylopilaceae</taxon>
        <taxon>Hansschlegelia</taxon>
    </lineage>
</organism>
<name>A0A4Q9GSD2_9HYPH</name>